<evidence type="ECO:0000313" key="3">
    <source>
        <dbReference type="Proteomes" id="UP000823618"/>
    </source>
</evidence>
<dbReference type="InterPro" id="IPR041685">
    <property type="entry name" value="AAA_GajA/Old/RecF-like"/>
</dbReference>
<dbReference type="SUPFAM" id="SSF52540">
    <property type="entry name" value="P-loop containing nucleoside triphosphate hydrolases"/>
    <property type="match status" value="1"/>
</dbReference>
<dbReference type="PANTHER" id="PTHR43581">
    <property type="entry name" value="ATP/GTP PHOSPHATASE"/>
    <property type="match status" value="1"/>
</dbReference>
<reference evidence="2" key="2">
    <citation type="journal article" date="2021" name="PeerJ">
        <title>Extensive microbial diversity within the chicken gut microbiome revealed by metagenomics and culture.</title>
        <authorList>
            <person name="Gilroy R."/>
            <person name="Ravi A."/>
            <person name="Getino M."/>
            <person name="Pursley I."/>
            <person name="Horton D.L."/>
            <person name="Alikhan N.F."/>
            <person name="Baker D."/>
            <person name="Gharbi K."/>
            <person name="Hall N."/>
            <person name="Watson M."/>
            <person name="Adriaenssens E.M."/>
            <person name="Foster-Nyarko E."/>
            <person name="Jarju S."/>
            <person name="Secka A."/>
            <person name="Antonio M."/>
            <person name="Oren A."/>
            <person name="Chaudhuri R.R."/>
            <person name="La Ragione R."/>
            <person name="Hildebrand F."/>
            <person name="Pallen M.J."/>
        </authorList>
    </citation>
    <scope>NUCLEOTIDE SEQUENCE</scope>
    <source>
        <strain evidence="2">E3-2379</strain>
    </source>
</reference>
<dbReference type="Proteomes" id="UP000823618">
    <property type="component" value="Unassembled WGS sequence"/>
</dbReference>
<proteinExistence type="predicted"/>
<dbReference type="AlphaFoldDB" id="A0A9D9N851"/>
<sequence>MKITSLTIENFKSIHRLNMQEIDQALILVGKNNTGKTVVLDAILALEGSYQIKKEDYKEPYKPVIIQGTISLEAEDIELFHEKGMVSRYSKPSSWYEDFKRKLPSFKPNEEEETESGLKGGSISFVYRLPYEGKEEFGDGFRKNNPNLRVIFPKIYFIDNSRNIQSIQEDILEFQGREELRDLRDEVCMFDKSKRCNHCFACIGEMQNKLPHELSIHETTRLLEYKLFQLNLNQFSDKLNANFQKNGGANQEIQYNIKLDIDQMIQVETLVHHKERDIYGPIGTLGAGLKSIYVLSLLKTYIEEKDYVVPCIIMIEDPEMFLHPQLQKTASEILYQLSKKNQVIFSTHSPNMIFNFSGRQIKQVVLDEYYETVIKENTDVDEILNDLGYSANDLMNVNFVFIVEGKQDSSRLPMLLKKYYSEVYDKDGNLQRIAIVPVNSCTNIKTYANLKYINKLYLKDQFLMIRDSDGKDPNMLKRQLCNYYREREHQDQNNLPRVQPKNVLILKYYSFENYFLDPKTMVKIGLLKNEEEFYKILYTKYKDYLYKLGSTKRMIRATGIRINSRQDLKEHMEEIKIYVRGHNLFDIFYGRYKGGRKDDVLQQYIDEAPREIFADILDAIDDFVYFENRRKKNDEE</sequence>
<organism evidence="2 3">
    <name type="scientific">Candidatus Scybalomonas excrementavium</name>
    <dbReference type="NCBI Taxonomy" id="2840943"/>
    <lineage>
        <taxon>Bacteria</taxon>
        <taxon>Bacillati</taxon>
        <taxon>Bacillota</taxon>
        <taxon>Clostridia</taxon>
        <taxon>Lachnospirales</taxon>
        <taxon>Lachnospiraceae</taxon>
        <taxon>Lachnospiraceae incertae sedis</taxon>
        <taxon>Candidatus Scybalomonas</taxon>
    </lineage>
</organism>
<dbReference type="EMBL" id="JADIML010000255">
    <property type="protein sequence ID" value="MBO8464058.1"/>
    <property type="molecule type" value="Genomic_DNA"/>
</dbReference>
<protein>
    <submittedName>
        <fullName evidence="2">AAA family ATPase</fullName>
    </submittedName>
</protein>
<comment type="caution">
    <text evidence="2">The sequence shown here is derived from an EMBL/GenBank/DDBJ whole genome shotgun (WGS) entry which is preliminary data.</text>
</comment>
<feature type="domain" description="Endonuclease GajA/Old nuclease/RecF-like AAA" evidence="1">
    <location>
        <begin position="1"/>
        <end position="353"/>
    </location>
</feature>
<dbReference type="InterPro" id="IPR051396">
    <property type="entry name" value="Bact_Antivir_Def_Nuclease"/>
</dbReference>
<accession>A0A9D9N851</accession>
<evidence type="ECO:0000259" key="1">
    <source>
        <dbReference type="Pfam" id="PF13175"/>
    </source>
</evidence>
<reference evidence="2" key="1">
    <citation type="submission" date="2020-10" db="EMBL/GenBank/DDBJ databases">
        <authorList>
            <person name="Gilroy R."/>
        </authorList>
    </citation>
    <scope>NUCLEOTIDE SEQUENCE</scope>
    <source>
        <strain evidence="2">E3-2379</strain>
    </source>
</reference>
<dbReference type="InterPro" id="IPR027417">
    <property type="entry name" value="P-loop_NTPase"/>
</dbReference>
<dbReference type="Gene3D" id="3.40.50.300">
    <property type="entry name" value="P-loop containing nucleotide triphosphate hydrolases"/>
    <property type="match status" value="1"/>
</dbReference>
<dbReference type="PANTHER" id="PTHR43581:SF4">
    <property type="entry name" value="ATP_GTP PHOSPHATASE"/>
    <property type="match status" value="1"/>
</dbReference>
<name>A0A9D9N851_9FIRM</name>
<gene>
    <name evidence="2" type="ORF">IAC13_09015</name>
</gene>
<evidence type="ECO:0000313" key="2">
    <source>
        <dbReference type="EMBL" id="MBO8464058.1"/>
    </source>
</evidence>
<dbReference type="Pfam" id="PF13175">
    <property type="entry name" value="AAA_15"/>
    <property type="match status" value="1"/>
</dbReference>